<dbReference type="Pfam" id="PF14534">
    <property type="entry name" value="DUF4440"/>
    <property type="match status" value="1"/>
</dbReference>
<gene>
    <name evidence="2" type="ORF">QBE54_08160</name>
</gene>
<dbReference type="InterPro" id="IPR032710">
    <property type="entry name" value="NTF2-like_dom_sf"/>
</dbReference>
<dbReference type="Proteomes" id="UP001461341">
    <property type="component" value="Chromosome"/>
</dbReference>
<feature type="domain" description="DUF4440" evidence="1">
    <location>
        <begin position="7"/>
        <end position="81"/>
    </location>
</feature>
<protein>
    <submittedName>
        <fullName evidence="2">Nuclear transport factor 2 family protein</fullName>
    </submittedName>
</protein>
<sequence length="83" mass="8900">MESSEEIEAVIAGYFSALAAGDREALANYLHPWSPLWDNLENILGESTVLQAQLQAPGCTMGEVKVELGSLDVQGDTAYATLE</sequence>
<evidence type="ECO:0000313" key="3">
    <source>
        <dbReference type="Proteomes" id="UP001461341"/>
    </source>
</evidence>
<organism evidence="2 3">
    <name type="scientific">Thermatribacter velox</name>
    <dbReference type="NCBI Taxonomy" id="3039681"/>
    <lineage>
        <taxon>Bacteria</taxon>
        <taxon>Pseudomonadati</taxon>
        <taxon>Atribacterota</taxon>
        <taxon>Atribacteria</taxon>
        <taxon>Atribacterales</taxon>
        <taxon>Thermatribacteraceae</taxon>
        <taxon>Thermatribacter</taxon>
    </lineage>
</organism>
<proteinExistence type="predicted"/>
<evidence type="ECO:0000313" key="2">
    <source>
        <dbReference type="EMBL" id="WZL75559.1"/>
    </source>
</evidence>
<reference evidence="2 3" key="1">
    <citation type="submission" date="2023-03" db="EMBL/GenBank/DDBJ databases">
        <title>Novel Species.</title>
        <authorList>
            <person name="Ma S."/>
        </authorList>
    </citation>
    <scope>NUCLEOTIDE SEQUENCE [LARGE SCALE GENOMIC DNA]</scope>
    <source>
        <strain evidence="2 3">B11</strain>
    </source>
</reference>
<dbReference type="SUPFAM" id="SSF54427">
    <property type="entry name" value="NTF2-like"/>
    <property type="match status" value="1"/>
</dbReference>
<dbReference type="RefSeq" id="WP_369017708.1">
    <property type="nucleotide sequence ID" value="NZ_CP121689.1"/>
</dbReference>
<keyword evidence="3" id="KW-1185">Reference proteome</keyword>
<name>A0ABZ2YCR6_9BACT</name>
<dbReference type="Gene3D" id="3.10.450.50">
    <property type="match status" value="1"/>
</dbReference>
<dbReference type="InterPro" id="IPR027843">
    <property type="entry name" value="DUF4440"/>
</dbReference>
<evidence type="ECO:0000259" key="1">
    <source>
        <dbReference type="Pfam" id="PF14534"/>
    </source>
</evidence>
<dbReference type="EMBL" id="CP121689">
    <property type="protein sequence ID" value="WZL75559.1"/>
    <property type="molecule type" value="Genomic_DNA"/>
</dbReference>
<accession>A0ABZ2YCR6</accession>